<name>A0A7I7K7H4_9MYCO</name>
<protein>
    <submittedName>
        <fullName evidence="1">Uncharacterized protein</fullName>
    </submittedName>
</protein>
<dbReference type="Proteomes" id="UP000467006">
    <property type="component" value="Chromosome"/>
</dbReference>
<evidence type="ECO:0000313" key="1">
    <source>
        <dbReference type="EMBL" id="BBX19489.1"/>
    </source>
</evidence>
<sequence length="78" mass="8517">MKRFGIAGVVAAALYAAVLGFAGPAQADDDGYRFGGDRGDGWSWGYGYGYNRDDRNNPWLDQLFPSVKVPQVDTSVRN</sequence>
<dbReference type="RefSeq" id="WP_098003712.1">
    <property type="nucleotide sequence ID" value="NZ_AP022563.1"/>
</dbReference>
<dbReference type="KEGG" id="mdu:MDUV_43490"/>
<proteinExistence type="predicted"/>
<accession>A0A7I7K7H4</accession>
<organism evidence="1 2">
    <name type="scientific">Mycolicibacterium duvalii</name>
    <dbReference type="NCBI Taxonomy" id="39688"/>
    <lineage>
        <taxon>Bacteria</taxon>
        <taxon>Bacillati</taxon>
        <taxon>Actinomycetota</taxon>
        <taxon>Actinomycetes</taxon>
        <taxon>Mycobacteriales</taxon>
        <taxon>Mycobacteriaceae</taxon>
        <taxon>Mycolicibacterium</taxon>
    </lineage>
</organism>
<dbReference type="AlphaFoldDB" id="A0A7I7K7H4"/>
<gene>
    <name evidence="1" type="ORF">MDUV_43490</name>
</gene>
<keyword evidence="2" id="KW-1185">Reference proteome</keyword>
<dbReference type="EMBL" id="AP022563">
    <property type="protein sequence ID" value="BBX19489.1"/>
    <property type="molecule type" value="Genomic_DNA"/>
</dbReference>
<evidence type="ECO:0000313" key="2">
    <source>
        <dbReference type="Proteomes" id="UP000467006"/>
    </source>
</evidence>
<reference evidence="1 2" key="1">
    <citation type="journal article" date="2019" name="Emerg. Microbes Infect.">
        <title>Comprehensive subspecies identification of 175 nontuberculous mycobacteria species based on 7547 genomic profiles.</title>
        <authorList>
            <person name="Matsumoto Y."/>
            <person name="Kinjo T."/>
            <person name="Motooka D."/>
            <person name="Nabeya D."/>
            <person name="Jung N."/>
            <person name="Uechi K."/>
            <person name="Horii T."/>
            <person name="Iida T."/>
            <person name="Fujita J."/>
            <person name="Nakamura S."/>
        </authorList>
    </citation>
    <scope>NUCLEOTIDE SEQUENCE [LARGE SCALE GENOMIC DNA]</scope>
    <source>
        <strain evidence="1 2">JCM 6396</strain>
    </source>
</reference>